<dbReference type="InterPro" id="IPR029063">
    <property type="entry name" value="SAM-dependent_MTases_sf"/>
</dbReference>
<comment type="caution">
    <text evidence="1">The sequence shown here is derived from an EMBL/GenBank/DDBJ whole genome shotgun (WGS) entry which is preliminary data.</text>
</comment>
<dbReference type="GO" id="GO:0032259">
    <property type="term" value="P:methylation"/>
    <property type="evidence" value="ECO:0007669"/>
    <property type="project" value="UniProtKB-KW"/>
</dbReference>
<name>S0G4I1_9BACT</name>
<gene>
    <name evidence="1" type="ORF">Dpo_2c02130</name>
</gene>
<evidence type="ECO:0000313" key="1">
    <source>
        <dbReference type="EMBL" id="EMS80524.1"/>
    </source>
</evidence>
<organism evidence="1 2">
    <name type="scientific">Desulfotignum phosphitoxidans DSM 13687</name>
    <dbReference type="NCBI Taxonomy" id="1286635"/>
    <lineage>
        <taxon>Bacteria</taxon>
        <taxon>Pseudomonadati</taxon>
        <taxon>Thermodesulfobacteriota</taxon>
        <taxon>Desulfobacteria</taxon>
        <taxon>Desulfobacterales</taxon>
        <taxon>Desulfobacteraceae</taxon>
        <taxon>Desulfotignum</taxon>
    </lineage>
</organism>
<proteinExistence type="predicted"/>
<dbReference type="GO" id="GO:0008168">
    <property type="term" value="F:methyltransferase activity"/>
    <property type="evidence" value="ECO:0007669"/>
    <property type="project" value="UniProtKB-KW"/>
</dbReference>
<accession>S0G4I1</accession>
<protein>
    <submittedName>
        <fullName evidence="1">Methyltransferase domain-containing protein</fullName>
    </submittedName>
</protein>
<dbReference type="SUPFAM" id="SSF53335">
    <property type="entry name" value="S-adenosyl-L-methionine-dependent methyltransferases"/>
    <property type="match status" value="1"/>
</dbReference>
<dbReference type="Pfam" id="PF13489">
    <property type="entry name" value="Methyltransf_23"/>
    <property type="match status" value="1"/>
</dbReference>
<evidence type="ECO:0000313" key="2">
    <source>
        <dbReference type="Proteomes" id="UP000014216"/>
    </source>
</evidence>
<keyword evidence="1" id="KW-0808">Transferase</keyword>
<dbReference type="Gene3D" id="3.40.50.150">
    <property type="entry name" value="Vaccinia Virus protein VP39"/>
    <property type="match status" value="1"/>
</dbReference>
<dbReference type="AlphaFoldDB" id="S0G4I1"/>
<keyword evidence="2" id="KW-1185">Reference proteome</keyword>
<reference evidence="1 2" key="1">
    <citation type="journal article" date="2013" name="Genome Announc.">
        <title>Draft Genome Sequence of Desulfotignum phosphitoxidans DSM 13687 Strain FiPS-3.</title>
        <authorList>
            <person name="Poehlein A."/>
            <person name="Daniel R."/>
            <person name="Simeonova D.D."/>
        </authorList>
    </citation>
    <scope>NUCLEOTIDE SEQUENCE [LARGE SCALE GENOMIC DNA]</scope>
    <source>
        <strain evidence="1 2">DSM 13687</strain>
    </source>
</reference>
<dbReference type="Proteomes" id="UP000014216">
    <property type="component" value="Unassembled WGS sequence"/>
</dbReference>
<sequence length="231" mass="26327">MEKGRAENQKPDGRYRGEAGNLYQKSKHAISAKAFEYVAKMRANKFAKWIDAHDAVLEFGVGSGWNLKYLACREKSGYDVCPKPQTLDTSIDFSNDIIGFFGKFDKIICHHVIEHTENPVKMLNDMKKTINDSGIILIFVPLEQGRKYRKFTASDNDHHLFSWNVQTLGNLLDSQNFSVLEYGVLPTGLDRFAAELAVKLKLTFAGYLLLHKIARALYGKKEIYFLVRKKS</sequence>
<dbReference type="EMBL" id="APJX01000002">
    <property type="protein sequence ID" value="EMS80524.1"/>
    <property type="molecule type" value="Genomic_DNA"/>
</dbReference>
<keyword evidence="1" id="KW-0489">Methyltransferase</keyword>